<evidence type="ECO:0000313" key="1">
    <source>
        <dbReference type="EMBL" id="PLW75075.1"/>
    </source>
</evidence>
<organism evidence="1 2">
    <name type="scientific">Cohaesibacter celericrescens</name>
    <dbReference type="NCBI Taxonomy" id="2067669"/>
    <lineage>
        <taxon>Bacteria</taxon>
        <taxon>Pseudomonadati</taxon>
        <taxon>Pseudomonadota</taxon>
        <taxon>Alphaproteobacteria</taxon>
        <taxon>Hyphomicrobiales</taxon>
        <taxon>Cohaesibacteraceae</taxon>
    </lineage>
</organism>
<proteinExistence type="predicted"/>
<comment type="caution">
    <text evidence="1">The sequence shown here is derived from an EMBL/GenBank/DDBJ whole genome shotgun (WGS) entry which is preliminary data.</text>
</comment>
<keyword evidence="2" id="KW-1185">Reference proteome</keyword>
<dbReference type="EMBL" id="PKUQ01000055">
    <property type="protein sequence ID" value="PLW75075.1"/>
    <property type="molecule type" value="Genomic_DNA"/>
</dbReference>
<evidence type="ECO:0008006" key="3">
    <source>
        <dbReference type="Google" id="ProtNLM"/>
    </source>
</evidence>
<evidence type="ECO:0000313" key="2">
    <source>
        <dbReference type="Proteomes" id="UP000234881"/>
    </source>
</evidence>
<gene>
    <name evidence="1" type="ORF">C0081_22530</name>
</gene>
<reference evidence="1 2" key="1">
    <citation type="submission" date="2018-01" db="EMBL/GenBank/DDBJ databases">
        <title>The draft genome sequence of Cohaesibacter sp. H1304.</title>
        <authorList>
            <person name="Wang N.-N."/>
            <person name="Du Z.-J."/>
        </authorList>
    </citation>
    <scope>NUCLEOTIDE SEQUENCE [LARGE SCALE GENOMIC DNA]</scope>
    <source>
        <strain evidence="1 2">H1304</strain>
    </source>
</reference>
<sequence length="175" mass="18688">MSQRHSRGPNRLAAFTQIIVCSDCEIAMRHLWIRSLFAFLACAVFSGCQSISSGLGTVIPTGKSIQGEVQWAFAALDGDIITLNFSDASGVIVAQELLPAPGAKHLPFNLVAAKNDLTRCQSGGSCRYSATLMRGEVLKARGHIYYTPTSTPVVVLSETGRSPDASAAMPKPVYQ</sequence>
<dbReference type="AlphaFoldDB" id="A0A2N5XKS9"/>
<protein>
    <recommendedName>
        <fullName evidence="3">Lipoprotein</fullName>
    </recommendedName>
</protein>
<accession>A0A2N5XKS9</accession>
<dbReference type="Proteomes" id="UP000234881">
    <property type="component" value="Unassembled WGS sequence"/>
</dbReference>
<name>A0A2N5XKS9_9HYPH</name>